<dbReference type="InterPro" id="IPR012338">
    <property type="entry name" value="Beta-lactam/transpept-like"/>
</dbReference>
<keyword evidence="8" id="KW-0133">Cell shape</keyword>
<dbReference type="EC" id="3.4.16.4" evidence="3"/>
<keyword evidence="15" id="KW-0472">Membrane</keyword>
<comment type="similarity">
    <text evidence="2 14">Belongs to the peptidase S11 family.</text>
</comment>
<evidence type="ECO:0000256" key="3">
    <source>
        <dbReference type="ARBA" id="ARBA00012448"/>
    </source>
</evidence>
<keyword evidence="5" id="KW-0645">Protease</keyword>
<dbReference type="PANTHER" id="PTHR21581">
    <property type="entry name" value="D-ALANYL-D-ALANINE CARBOXYPEPTIDASE"/>
    <property type="match status" value="1"/>
</dbReference>
<feature type="active site" description="Proton acceptor" evidence="12">
    <location>
        <position position="63"/>
    </location>
</feature>
<evidence type="ECO:0000256" key="15">
    <source>
        <dbReference type="SAM" id="Phobius"/>
    </source>
</evidence>
<dbReference type="PANTHER" id="PTHR21581:SF33">
    <property type="entry name" value="D-ALANYL-D-ALANINE CARBOXYPEPTIDASE DACB"/>
    <property type="match status" value="1"/>
</dbReference>
<dbReference type="Gene3D" id="3.40.710.10">
    <property type="entry name" value="DD-peptidase/beta-lactamase superfamily"/>
    <property type="match status" value="1"/>
</dbReference>
<evidence type="ECO:0000256" key="12">
    <source>
        <dbReference type="PIRSR" id="PIRSR618044-1"/>
    </source>
</evidence>
<dbReference type="GO" id="GO:0009252">
    <property type="term" value="P:peptidoglycan biosynthetic process"/>
    <property type="evidence" value="ECO:0007669"/>
    <property type="project" value="UniProtKB-KW"/>
</dbReference>
<feature type="transmembrane region" description="Helical" evidence="15">
    <location>
        <begin position="386"/>
        <end position="403"/>
    </location>
</feature>
<keyword evidence="10" id="KW-0961">Cell wall biogenesis/degradation</keyword>
<evidence type="ECO:0000256" key="4">
    <source>
        <dbReference type="ARBA" id="ARBA00022645"/>
    </source>
</evidence>
<dbReference type="GO" id="GO:0008360">
    <property type="term" value="P:regulation of cell shape"/>
    <property type="evidence" value="ECO:0007669"/>
    <property type="project" value="UniProtKB-KW"/>
</dbReference>
<evidence type="ECO:0000256" key="6">
    <source>
        <dbReference type="ARBA" id="ARBA00022729"/>
    </source>
</evidence>
<comment type="catalytic activity">
    <reaction evidence="11">
        <text>Preferential cleavage: (Ac)2-L-Lys-D-Ala-|-D-Ala. Also transpeptidation of peptidyl-alanyl moieties that are N-acyl substituents of D-alanine.</text>
        <dbReference type="EC" id="3.4.16.4"/>
    </reaction>
</comment>
<keyword evidence="4 18" id="KW-0121">Carboxypeptidase</keyword>
<dbReference type="Pfam" id="PF07943">
    <property type="entry name" value="PBP5_C"/>
    <property type="match status" value="1"/>
</dbReference>
<protein>
    <recommendedName>
        <fullName evidence="3">serine-type D-Ala-D-Ala carboxypeptidase</fullName>
        <ecNumber evidence="3">3.4.16.4</ecNumber>
    </recommendedName>
</protein>
<evidence type="ECO:0000256" key="9">
    <source>
        <dbReference type="ARBA" id="ARBA00022984"/>
    </source>
</evidence>
<feature type="chain" id="PRO_5037598746" description="serine-type D-Ala-D-Ala carboxypeptidase" evidence="16">
    <location>
        <begin position="25"/>
        <end position="424"/>
    </location>
</feature>
<evidence type="ECO:0000256" key="7">
    <source>
        <dbReference type="ARBA" id="ARBA00022801"/>
    </source>
</evidence>
<name>A0A937FK74_9CLOT</name>
<keyword evidence="7" id="KW-0378">Hydrolase</keyword>
<evidence type="ECO:0000256" key="8">
    <source>
        <dbReference type="ARBA" id="ARBA00022960"/>
    </source>
</evidence>
<dbReference type="InterPro" id="IPR001967">
    <property type="entry name" value="Peptidase_S11_N"/>
</dbReference>
<keyword evidence="6 16" id="KW-0732">Signal</keyword>
<comment type="pathway">
    <text evidence="1">Cell wall biogenesis; peptidoglycan biosynthesis.</text>
</comment>
<evidence type="ECO:0000256" key="11">
    <source>
        <dbReference type="ARBA" id="ARBA00034000"/>
    </source>
</evidence>
<dbReference type="PRINTS" id="PR00725">
    <property type="entry name" value="DADACBPTASE1"/>
</dbReference>
<organism evidence="18 19">
    <name type="scientific">Clostridium paridis</name>
    <dbReference type="NCBI Taxonomy" id="2803863"/>
    <lineage>
        <taxon>Bacteria</taxon>
        <taxon>Bacillati</taxon>
        <taxon>Bacillota</taxon>
        <taxon>Clostridia</taxon>
        <taxon>Eubacteriales</taxon>
        <taxon>Clostridiaceae</taxon>
        <taxon>Clostridium</taxon>
    </lineage>
</organism>
<evidence type="ECO:0000256" key="13">
    <source>
        <dbReference type="PIRSR" id="PIRSR618044-2"/>
    </source>
</evidence>
<keyword evidence="15" id="KW-0812">Transmembrane</keyword>
<evidence type="ECO:0000256" key="5">
    <source>
        <dbReference type="ARBA" id="ARBA00022670"/>
    </source>
</evidence>
<dbReference type="InterPro" id="IPR012907">
    <property type="entry name" value="Peptidase_S11_C"/>
</dbReference>
<evidence type="ECO:0000256" key="10">
    <source>
        <dbReference type="ARBA" id="ARBA00023316"/>
    </source>
</evidence>
<keyword evidence="19" id="KW-1185">Reference proteome</keyword>
<evidence type="ECO:0000256" key="16">
    <source>
        <dbReference type="SAM" id="SignalP"/>
    </source>
</evidence>
<dbReference type="GO" id="GO:0006508">
    <property type="term" value="P:proteolysis"/>
    <property type="evidence" value="ECO:0007669"/>
    <property type="project" value="UniProtKB-KW"/>
</dbReference>
<keyword evidence="9" id="KW-0573">Peptidoglycan synthesis</keyword>
<evidence type="ECO:0000313" key="18">
    <source>
        <dbReference type="EMBL" id="MBL4934038.1"/>
    </source>
</evidence>
<evidence type="ECO:0000259" key="17">
    <source>
        <dbReference type="SMART" id="SM00936"/>
    </source>
</evidence>
<reference evidence="18" key="1">
    <citation type="submission" date="2021-01" db="EMBL/GenBank/DDBJ databases">
        <title>Genome public.</title>
        <authorList>
            <person name="Liu C."/>
            <person name="Sun Q."/>
        </authorList>
    </citation>
    <scope>NUCLEOTIDE SEQUENCE</scope>
    <source>
        <strain evidence="18">YIM B02565</strain>
    </source>
</reference>
<keyword evidence="15" id="KW-1133">Transmembrane helix</keyword>
<dbReference type="AlphaFoldDB" id="A0A937FK74"/>
<feature type="active site" evidence="12">
    <location>
        <position position="115"/>
    </location>
</feature>
<dbReference type="GO" id="GO:0071555">
    <property type="term" value="P:cell wall organization"/>
    <property type="evidence" value="ECO:0007669"/>
    <property type="project" value="UniProtKB-KW"/>
</dbReference>
<proteinExistence type="inferred from homology"/>
<dbReference type="RefSeq" id="WP_202769499.1">
    <property type="nucleotide sequence ID" value="NZ_JAESWA010000029.1"/>
</dbReference>
<evidence type="ECO:0000256" key="2">
    <source>
        <dbReference type="ARBA" id="ARBA00007164"/>
    </source>
</evidence>
<dbReference type="InterPro" id="IPR018044">
    <property type="entry name" value="Peptidase_S11"/>
</dbReference>
<feature type="domain" description="Peptidase S11 D-Ala-D-Ala carboxypeptidase A C-terminal" evidence="17">
    <location>
        <begin position="278"/>
        <end position="368"/>
    </location>
</feature>
<evidence type="ECO:0000313" key="19">
    <source>
        <dbReference type="Proteomes" id="UP000623681"/>
    </source>
</evidence>
<feature type="binding site" evidence="13">
    <location>
        <position position="228"/>
    </location>
    <ligand>
        <name>substrate</name>
    </ligand>
</feature>
<feature type="active site" description="Acyl-ester intermediate" evidence="12">
    <location>
        <position position="60"/>
    </location>
</feature>
<evidence type="ECO:0000256" key="14">
    <source>
        <dbReference type="RuleBase" id="RU004016"/>
    </source>
</evidence>
<dbReference type="Proteomes" id="UP000623681">
    <property type="component" value="Unassembled WGS sequence"/>
</dbReference>
<gene>
    <name evidence="18" type="ORF">JK634_19805</name>
</gene>
<dbReference type="SMART" id="SM00936">
    <property type="entry name" value="PBP5_C"/>
    <property type="match status" value="1"/>
</dbReference>
<dbReference type="Pfam" id="PF00768">
    <property type="entry name" value="Peptidase_S11"/>
    <property type="match status" value="1"/>
</dbReference>
<sequence>MRKISYFLLLMISFTLIFNKNVSAAPSVPDLEADGVVLMDATTGKILYSKNSEKSLAPASTTKVMTALLVLRNSKLDEKVTITKSATAVDGTRIGLIEGEVFTVKDLLYGMLLLSANDCAEALAEHVSGSSEAFVELMNKTAKELGANNTTFVNPSGLYEDGHKTTAYDLSLIMREVSKNQTFIDISRTPAYEFPASNINGENHWADNKNELIMKNNRYFYQYALTGKCGYTTPSKHTYTAVAEKDGQRLVATFLYSSSKDNYFREAKNLFEYGFNNFSLVKLYSKGEKLSDYTFNDSTTMPLLASDDISYVCKKGDESSITKSLDIENKDLSNLSFTSGQEVLSASVSVNGQKYQNIRLSAGESREIKPVQKSFSDKLKEMKPELAAGGVVAIFLGFSLIRYRSRVKKRKIKSRYSDIINKLD</sequence>
<dbReference type="SUPFAM" id="SSF56601">
    <property type="entry name" value="beta-lactamase/transpeptidase-like"/>
    <property type="match status" value="1"/>
</dbReference>
<dbReference type="EMBL" id="JAESWA010000029">
    <property type="protein sequence ID" value="MBL4934038.1"/>
    <property type="molecule type" value="Genomic_DNA"/>
</dbReference>
<comment type="caution">
    <text evidence="18">The sequence shown here is derived from an EMBL/GenBank/DDBJ whole genome shotgun (WGS) entry which is preliminary data.</text>
</comment>
<evidence type="ECO:0000256" key="1">
    <source>
        <dbReference type="ARBA" id="ARBA00004752"/>
    </source>
</evidence>
<dbReference type="GO" id="GO:0009002">
    <property type="term" value="F:serine-type D-Ala-D-Ala carboxypeptidase activity"/>
    <property type="evidence" value="ECO:0007669"/>
    <property type="project" value="UniProtKB-EC"/>
</dbReference>
<accession>A0A937FK74</accession>
<feature type="signal peptide" evidence="16">
    <location>
        <begin position="1"/>
        <end position="24"/>
    </location>
</feature>